<name>A0A3P1YUF0_TANFO</name>
<accession>A0A3P1YUF0</accession>
<organism evidence="3 4">
    <name type="scientific">Tannerella forsythia</name>
    <name type="common">Bacteroides forsythus</name>
    <dbReference type="NCBI Taxonomy" id="28112"/>
    <lineage>
        <taxon>Bacteria</taxon>
        <taxon>Pseudomonadati</taxon>
        <taxon>Bacteroidota</taxon>
        <taxon>Bacteroidia</taxon>
        <taxon>Bacteroidales</taxon>
        <taxon>Tannerellaceae</taxon>
        <taxon>Tannerella</taxon>
    </lineage>
</organism>
<dbReference type="EMBL" id="RQYN01000050">
    <property type="protein sequence ID" value="RRD72453.1"/>
    <property type="molecule type" value="Genomic_DNA"/>
</dbReference>
<evidence type="ECO:0000313" key="3">
    <source>
        <dbReference type="EMBL" id="RRD72453.1"/>
    </source>
</evidence>
<reference evidence="3 4" key="1">
    <citation type="submission" date="2018-11" db="EMBL/GenBank/DDBJ databases">
        <title>Genomes From Bacteria Associated with the Canine Oral Cavity: a Test Case for Automated Genome-Based Taxonomic Assignment.</title>
        <authorList>
            <person name="Coil D.A."/>
            <person name="Jospin G."/>
            <person name="Darling A.E."/>
            <person name="Wallis C."/>
            <person name="Davis I.J."/>
            <person name="Harris S."/>
            <person name="Eisen J.A."/>
            <person name="Holcombe L.J."/>
            <person name="O'Flynn C."/>
        </authorList>
    </citation>
    <scope>NUCLEOTIDE SEQUENCE [LARGE SCALE GENOMIC DNA]</scope>
    <source>
        <strain evidence="3 4">OH1426_COT-023</strain>
    </source>
</reference>
<comment type="caution">
    <text evidence="3">The sequence shown here is derived from an EMBL/GenBank/DDBJ whole genome shotgun (WGS) entry which is preliminary data.</text>
</comment>
<evidence type="ECO:0008006" key="5">
    <source>
        <dbReference type="Google" id="ProtNLM"/>
    </source>
</evidence>
<feature type="signal peptide" evidence="2">
    <location>
        <begin position="1"/>
        <end position="23"/>
    </location>
</feature>
<keyword evidence="2" id="KW-0732">Signal</keyword>
<protein>
    <recommendedName>
        <fullName evidence="5">Conjugal transfer protein TraI</fullName>
    </recommendedName>
</protein>
<sequence length="197" mass="22849">MKKLRFLIVLVIGVVCCSTHSNAQFVVTDPPHIVVQGLEFIKNLARWKQQVQQFDDAQDLRKGLQRMKALKELQALKELASMADDVACLQSEFNFYINLSSNYDCLKFLNFQSVNMDFRIGTDLLDKVITVQNYFDMNSEGRLAFVKQARDVMEESSQKMKEYNAMASRAIRKQAKEDYMKDNFANGKRLCFNRYAK</sequence>
<evidence type="ECO:0000256" key="1">
    <source>
        <dbReference type="SAM" id="Coils"/>
    </source>
</evidence>
<evidence type="ECO:0000256" key="2">
    <source>
        <dbReference type="SAM" id="SignalP"/>
    </source>
</evidence>
<evidence type="ECO:0000313" key="4">
    <source>
        <dbReference type="Proteomes" id="UP000279860"/>
    </source>
</evidence>
<feature type="chain" id="PRO_5018081496" description="Conjugal transfer protein TraI" evidence="2">
    <location>
        <begin position="24"/>
        <end position="197"/>
    </location>
</feature>
<feature type="coiled-coil region" evidence="1">
    <location>
        <begin position="146"/>
        <end position="173"/>
    </location>
</feature>
<proteinExistence type="predicted"/>
<dbReference type="RefSeq" id="WP_124790650.1">
    <property type="nucleotide sequence ID" value="NZ_RQYN01000050.1"/>
</dbReference>
<dbReference type="AlphaFoldDB" id="A0A3P1YUF0"/>
<dbReference type="Proteomes" id="UP000279860">
    <property type="component" value="Unassembled WGS sequence"/>
</dbReference>
<gene>
    <name evidence="3" type="ORF">EII41_11210</name>
</gene>
<keyword evidence="1" id="KW-0175">Coiled coil</keyword>